<keyword evidence="3" id="KW-0732">Signal</keyword>
<dbReference type="EMBL" id="JAGGKV010000004">
    <property type="protein sequence ID" value="MBP1962804.1"/>
    <property type="molecule type" value="Genomic_DNA"/>
</dbReference>
<dbReference type="PANTHER" id="PTHR46847:SF1">
    <property type="entry name" value="D-ALLOSE-BINDING PERIPLASMIC PROTEIN-RELATED"/>
    <property type="match status" value="1"/>
</dbReference>
<dbReference type="Pfam" id="PF13407">
    <property type="entry name" value="Peripla_BP_4"/>
    <property type="match status" value="1"/>
</dbReference>
<comment type="subcellular location">
    <subcellularLocation>
        <location evidence="1">Cell envelope</location>
    </subcellularLocation>
</comment>
<evidence type="ECO:0000256" key="3">
    <source>
        <dbReference type="ARBA" id="ARBA00022729"/>
    </source>
</evidence>
<evidence type="ECO:0000256" key="2">
    <source>
        <dbReference type="ARBA" id="ARBA00007639"/>
    </source>
</evidence>
<keyword evidence="6" id="KW-1185">Reference proteome</keyword>
<dbReference type="SUPFAM" id="SSF53822">
    <property type="entry name" value="Periplasmic binding protein-like I"/>
    <property type="match status" value="1"/>
</dbReference>
<dbReference type="CDD" id="cd06308">
    <property type="entry name" value="PBP1_sensor_kinase-like"/>
    <property type="match status" value="1"/>
</dbReference>
<comment type="similarity">
    <text evidence="2">Belongs to the bacterial solute-binding protein 2 family.</text>
</comment>
<evidence type="ECO:0000259" key="4">
    <source>
        <dbReference type="Pfam" id="PF13407"/>
    </source>
</evidence>
<comment type="caution">
    <text evidence="5">The sequence shown here is derived from an EMBL/GenBank/DDBJ whole genome shotgun (WGS) entry which is preliminary data.</text>
</comment>
<dbReference type="RefSeq" id="WP_240159941.1">
    <property type="nucleotide sequence ID" value="NZ_JAAOZR010000042.1"/>
</dbReference>
<proteinExistence type="inferred from homology"/>
<keyword evidence="5" id="KW-0762">Sugar transport</keyword>
<dbReference type="InterPro" id="IPR025997">
    <property type="entry name" value="SBP_2_dom"/>
</dbReference>
<name>A0ABS4HVY6_9BACL</name>
<feature type="domain" description="Periplasmic binding protein" evidence="4">
    <location>
        <begin position="41"/>
        <end position="295"/>
    </location>
</feature>
<evidence type="ECO:0000313" key="5">
    <source>
        <dbReference type="EMBL" id="MBP1962804.1"/>
    </source>
</evidence>
<keyword evidence="5" id="KW-0813">Transport</keyword>
<dbReference type="Gene3D" id="3.40.50.2300">
    <property type="match status" value="2"/>
</dbReference>
<protein>
    <submittedName>
        <fullName evidence="5">ABC-type sugar transport system substrate-binding protein</fullName>
    </submittedName>
</protein>
<organism evidence="5 6">
    <name type="scientific">Paenibacillus aceris</name>
    <dbReference type="NCBI Taxonomy" id="869555"/>
    <lineage>
        <taxon>Bacteria</taxon>
        <taxon>Bacillati</taxon>
        <taxon>Bacillota</taxon>
        <taxon>Bacilli</taxon>
        <taxon>Bacillales</taxon>
        <taxon>Paenibacillaceae</taxon>
        <taxon>Paenibacillus</taxon>
    </lineage>
</organism>
<sequence length="311" mass="34484">MFLSNWKSRIVSIVFILVCTYSLTGCLRPAAQTPKSTQFLIGMSQANLVEPWRIEMNKEIKAEIQNYSDVKVIFADAAQSSEKQVSDVERLVRLGIDLLIISPNEVTLLAPIVNKVYKTIPVIVLDRDDPDFNHTLYIGPDNELIGRQAGQFVVDLLAGKEGNVVQVEGLSESPPVIGRSRGFLQVISQHPNIHVVDTIVADWLRDKAEDQLKQRFVTYPQIDVIFAHNDDMALGAYLAASKLRIKNIKFIGIDGLPGSEGGVQLVNNGVLAGTFTYPTGGKDAIQYAMKILNKEDKIPKKVTLQSRIITR</sequence>
<dbReference type="PROSITE" id="PS51257">
    <property type="entry name" value="PROKAR_LIPOPROTEIN"/>
    <property type="match status" value="1"/>
</dbReference>
<accession>A0ABS4HVY6</accession>
<dbReference type="PANTHER" id="PTHR46847">
    <property type="entry name" value="D-ALLOSE-BINDING PERIPLASMIC PROTEIN-RELATED"/>
    <property type="match status" value="1"/>
</dbReference>
<evidence type="ECO:0000256" key="1">
    <source>
        <dbReference type="ARBA" id="ARBA00004196"/>
    </source>
</evidence>
<evidence type="ECO:0000313" key="6">
    <source>
        <dbReference type="Proteomes" id="UP001519344"/>
    </source>
</evidence>
<dbReference type="Proteomes" id="UP001519344">
    <property type="component" value="Unassembled WGS sequence"/>
</dbReference>
<gene>
    <name evidence="5" type="ORF">J2Z65_002020</name>
</gene>
<reference evidence="5 6" key="1">
    <citation type="submission" date="2021-03" db="EMBL/GenBank/DDBJ databases">
        <title>Genomic Encyclopedia of Type Strains, Phase IV (KMG-IV): sequencing the most valuable type-strain genomes for metagenomic binning, comparative biology and taxonomic classification.</title>
        <authorList>
            <person name="Goeker M."/>
        </authorList>
    </citation>
    <scope>NUCLEOTIDE SEQUENCE [LARGE SCALE GENOMIC DNA]</scope>
    <source>
        <strain evidence="5 6">DSM 24950</strain>
    </source>
</reference>
<dbReference type="InterPro" id="IPR028082">
    <property type="entry name" value="Peripla_BP_I"/>
</dbReference>